<accession>A0A4S8KR62</accession>
<protein>
    <recommendedName>
        <fullName evidence="3">F-box domain-containing protein</fullName>
    </recommendedName>
</protein>
<gene>
    <name evidence="1" type="ORF">K435DRAFT_876951</name>
</gene>
<keyword evidence="2" id="KW-1185">Reference proteome</keyword>
<dbReference type="SUPFAM" id="SSF52047">
    <property type="entry name" value="RNI-like"/>
    <property type="match status" value="1"/>
</dbReference>
<evidence type="ECO:0000313" key="1">
    <source>
        <dbReference type="EMBL" id="THU78160.1"/>
    </source>
</evidence>
<dbReference type="InterPro" id="IPR032675">
    <property type="entry name" value="LRR_dom_sf"/>
</dbReference>
<proteinExistence type="predicted"/>
<dbReference type="Gene3D" id="3.80.10.10">
    <property type="entry name" value="Ribonuclease Inhibitor"/>
    <property type="match status" value="1"/>
</dbReference>
<reference evidence="1 2" key="1">
    <citation type="journal article" date="2019" name="Nat. Ecol. Evol.">
        <title>Megaphylogeny resolves global patterns of mushroom evolution.</title>
        <authorList>
            <person name="Varga T."/>
            <person name="Krizsan K."/>
            <person name="Foldi C."/>
            <person name="Dima B."/>
            <person name="Sanchez-Garcia M."/>
            <person name="Sanchez-Ramirez S."/>
            <person name="Szollosi G.J."/>
            <person name="Szarkandi J.G."/>
            <person name="Papp V."/>
            <person name="Albert L."/>
            <person name="Andreopoulos W."/>
            <person name="Angelini C."/>
            <person name="Antonin V."/>
            <person name="Barry K.W."/>
            <person name="Bougher N.L."/>
            <person name="Buchanan P."/>
            <person name="Buyck B."/>
            <person name="Bense V."/>
            <person name="Catcheside P."/>
            <person name="Chovatia M."/>
            <person name="Cooper J."/>
            <person name="Damon W."/>
            <person name="Desjardin D."/>
            <person name="Finy P."/>
            <person name="Geml J."/>
            <person name="Haridas S."/>
            <person name="Hughes K."/>
            <person name="Justo A."/>
            <person name="Karasinski D."/>
            <person name="Kautmanova I."/>
            <person name="Kiss B."/>
            <person name="Kocsube S."/>
            <person name="Kotiranta H."/>
            <person name="LaButti K.M."/>
            <person name="Lechner B.E."/>
            <person name="Liimatainen K."/>
            <person name="Lipzen A."/>
            <person name="Lukacs Z."/>
            <person name="Mihaltcheva S."/>
            <person name="Morgado L.N."/>
            <person name="Niskanen T."/>
            <person name="Noordeloos M.E."/>
            <person name="Ohm R.A."/>
            <person name="Ortiz-Santana B."/>
            <person name="Ovrebo C."/>
            <person name="Racz N."/>
            <person name="Riley R."/>
            <person name="Savchenko A."/>
            <person name="Shiryaev A."/>
            <person name="Soop K."/>
            <person name="Spirin V."/>
            <person name="Szebenyi C."/>
            <person name="Tomsovsky M."/>
            <person name="Tulloss R.E."/>
            <person name="Uehling J."/>
            <person name="Grigoriev I.V."/>
            <person name="Vagvolgyi C."/>
            <person name="Papp T."/>
            <person name="Martin F.M."/>
            <person name="Miettinen O."/>
            <person name="Hibbett D.S."/>
            <person name="Nagy L.G."/>
        </authorList>
    </citation>
    <scope>NUCLEOTIDE SEQUENCE [LARGE SCALE GENOMIC DNA]</scope>
    <source>
        <strain evidence="1 2">CBS 962.96</strain>
    </source>
</reference>
<sequence length="377" mass="42610">MDNSSYLNGDWLGKTLQPVYRRCGSLVIDDLGPPSVHTPSIASITDMPCLEYLKLIPADSLMEGWSPALPIYQAPRLRRLEITAVNLSMGGPLHKCNSSIFQQFPWAQITTFKLSMLHVLELWKFLGRCIHLSELTVRKVHCFDLAYRQDYLDFMNTPELFTLPHLISIDIEFYESNDLDCALSVLFSKLTAPVLKHLTISAPWYMSGHSRQTWPLNVFNNFVVRSADSRSGLFMLSSLHINGFPITVLGLLAVLKRLPCLSELEITEPEEQLISDELLYGLCLGMNTGPSGEQPCVPRLLNFCLNLPYRRIPAFKTETLNEMVRSRWIPDPTCASAMGVACLRSIKVVRDKRMGEEALGYELLRELEKSGLQVEIS</sequence>
<dbReference type="OrthoDB" id="3022400at2759"/>
<evidence type="ECO:0008006" key="3">
    <source>
        <dbReference type="Google" id="ProtNLM"/>
    </source>
</evidence>
<organism evidence="1 2">
    <name type="scientific">Dendrothele bispora (strain CBS 962.96)</name>
    <dbReference type="NCBI Taxonomy" id="1314807"/>
    <lineage>
        <taxon>Eukaryota</taxon>
        <taxon>Fungi</taxon>
        <taxon>Dikarya</taxon>
        <taxon>Basidiomycota</taxon>
        <taxon>Agaricomycotina</taxon>
        <taxon>Agaricomycetes</taxon>
        <taxon>Agaricomycetidae</taxon>
        <taxon>Agaricales</taxon>
        <taxon>Agaricales incertae sedis</taxon>
        <taxon>Dendrothele</taxon>
    </lineage>
</organism>
<name>A0A4S8KR62_DENBC</name>
<dbReference type="Proteomes" id="UP000297245">
    <property type="component" value="Unassembled WGS sequence"/>
</dbReference>
<dbReference type="EMBL" id="ML180251">
    <property type="protein sequence ID" value="THU78160.1"/>
    <property type="molecule type" value="Genomic_DNA"/>
</dbReference>
<dbReference type="AlphaFoldDB" id="A0A4S8KR62"/>
<evidence type="ECO:0000313" key="2">
    <source>
        <dbReference type="Proteomes" id="UP000297245"/>
    </source>
</evidence>